<dbReference type="Pfam" id="PF07980">
    <property type="entry name" value="SusD_RagB"/>
    <property type="match status" value="1"/>
</dbReference>
<name>A0ABZ2YXS1_9BACT</name>
<feature type="signal peptide" evidence="6">
    <location>
        <begin position="1"/>
        <end position="19"/>
    </location>
</feature>
<comment type="similarity">
    <text evidence="2">Belongs to the SusD family.</text>
</comment>
<dbReference type="Proteomes" id="UP001449657">
    <property type="component" value="Chromosome"/>
</dbReference>
<evidence type="ECO:0000256" key="5">
    <source>
        <dbReference type="ARBA" id="ARBA00023237"/>
    </source>
</evidence>
<dbReference type="RefSeq" id="WP_341838831.1">
    <property type="nucleotide sequence ID" value="NZ_CP149792.1"/>
</dbReference>
<evidence type="ECO:0000256" key="2">
    <source>
        <dbReference type="ARBA" id="ARBA00006275"/>
    </source>
</evidence>
<dbReference type="InterPro" id="IPR011990">
    <property type="entry name" value="TPR-like_helical_dom_sf"/>
</dbReference>
<organism evidence="9 10">
    <name type="scientific">Chitinophaga caseinilytica</name>
    <dbReference type="NCBI Taxonomy" id="2267521"/>
    <lineage>
        <taxon>Bacteria</taxon>
        <taxon>Pseudomonadati</taxon>
        <taxon>Bacteroidota</taxon>
        <taxon>Chitinophagia</taxon>
        <taxon>Chitinophagales</taxon>
        <taxon>Chitinophagaceae</taxon>
        <taxon>Chitinophaga</taxon>
    </lineage>
</organism>
<dbReference type="EMBL" id="CP150096">
    <property type="protein sequence ID" value="WZN44037.1"/>
    <property type="molecule type" value="Genomic_DNA"/>
</dbReference>
<dbReference type="SUPFAM" id="SSF48452">
    <property type="entry name" value="TPR-like"/>
    <property type="match status" value="1"/>
</dbReference>
<keyword evidence="5" id="KW-0998">Cell outer membrane</keyword>
<accession>A0ABZ2YXS1</accession>
<evidence type="ECO:0000256" key="1">
    <source>
        <dbReference type="ARBA" id="ARBA00004442"/>
    </source>
</evidence>
<feature type="domain" description="SusD-like N-terminal" evidence="8">
    <location>
        <begin position="114"/>
        <end position="226"/>
    </location>
</feature>
<dbReference type="InterPro" id="IPR033985">
    <property type="entry name" value="SusD-like_N"/>
</dbReference>
<keyword evidence="4" id="KW-0472">Membrane</keyword>
<dbReference type="InterPro" id="IPR012944">
    <property type="entry name" value="SusD_RagB_dom"/>
</dbReference>
<feature type="chain" id="PRO_5045899560" evidence="6">
    <location>
        <begin position="20"/>
        <end position="634"/>
    </location>
</feature>
<dbReference type="Gene3D" id="1.25.40.390">
    <property type="match status" value="1"/>
</dbReference>
<keyword evidence="3 6" id="KW-0732">Signal</keyword>
<comment type="subcellular location">
    <subcellularLocation>
        <location evidence="1">Cell outer membrane</location>
    </subcellularLocation>
</comment>
<evidence type="ECO:0000313" key="9">
    <source>
        <dbReference type="EMBL" id="WZN44037.1"/>
    </source>
</evidence>
<evidence type="ECO:0000259" key="8">
    <source>
        <dbReference type="Pfam" id="PF14322"/>
    </source>
</evidence>
<proteinExistence type="inferred from homology"/>
<evidence type="ECO:0000256" key="3">
    <source>
        <dbReference type="ARBA" id="ARBA00022729"/>
    </source>
</evidence>
<evidence type="ECO:0000313" key="10">
    <source>
        <dbReference type="Proteomes" id="UP001449657"/>
    </source>
</evidence>
<gene>
    <name evidence="9" type="ORF">WJU22_14135</name>
</gene>
<evidence type="ECO:0000259" key="7">
    <source>
        <dbReference type="Pfam" id="PF07980"/>
    </source>
</evidence>
<sequence length="634" mass="72210">MKRFVILTLLAATAAGFNACKDYLNVVPDNAATIDYAFRNRLEAENYLFTCYNTLQQLGNVVQHPAFTTSGEIALPLNTPRREFLNDIGFTIITGGQNITEPILNYWDGANSGRSMFTAIRQCNIMLDNIHKPIDLSGPERSRWTGEVKFLKAYYHYWLLRMYGPIPLIRKNAEIDATTEEVRVRREHVDTAFNYIVSLLEEAIPDLPEKIAVEGSEMGRITKNIARAVKAEVRVTQASPLYNGNPDYARVKNKDGQLLFSTTADPKKWETAATACREAITAAEAANYRLYSFVPPGNLGTVSDQTKRVLAIQGAVTFKWNEEMIWALNLPFSYQQYAAARLPATAQDNYQLISRLPSNINTAELFYTNNGVPIDEDRNWDYARRFNPTNGNADNKFYVREGYTTAGLNLYREPRYYANLGFDGGIWFGNGVLTDASALHVEAKLGQTAGVMDGFRYNATGYWPKKLVHYKSVYDKGVSITEDYPWPMFRLAALYLLYAEALNESAGPSDEAYDYINRVRVRAGLKTVQESWAQYSRFPNKYTTQAGLRAIIQQERRIELCFEGQAGWDLRRWKTLANVMSKPIRGWDINKETATGYYRPQSIITPVFQTKDYFWPLRDRSLSVNPNLVQNAYW</sequence>
<reference evidence="9 10" key="1">
    <citation type="submission" date="2024-03" db="EMBL/GenBank/DDBJ databases">
        <title>Chitinophaga caseinilytica sp. nov., a casein hydrolysing bacterium isolated from forest soil.</title>
        <authorList>
            <person name="Lee D.S."/>
            <person name="Han D.M."/>
            <person name="Baek J.H."/>
            <person name="Choi D.G."/>
            <person name="Jeon J.H."/>
            <person name="Jeon C.O."/>
        </authorList>
    </citation>
    <scope>NUCLEOTIDE SEQUENCE [LARGE SCALE GENOMIC DNA]</scope>
    <source>
        <strain evidence="9 10">KACC 19118</strain>
    </source>
</reference>
<keyword evidence="10" id="KW-1185">Reference proteome</keyword>
<feature type="domain" description="RagB/SusD" evidence="7">
    <location>
        <begin position="323"/>
        <end position="634"/>
    </location>
</feature>
<protein>
    <submittedName>
        <fullName evidence="9">RagB/SusD family nutrient uptake outer membrane protein</fullName>
    </submittedName>
</protein>
<evidence type="ECO:0000256" key="6">
    <source>
        <dbReference type="SAM" id="SignalP"/>
    </source>
</evidence>
<evidence type="ECO:0000256" key="4">
    <source>
        <dbReference type="ARBA" id="ARBA00023136"/>
    </source>
</evidence>
<dbReference type="Pfam" id="PF14322">
    <property type="entry name" value="SusD-like_3"/>
    <property type="match status" value="1"/>
</dbReference>